<dbReference type="Gene3D" id="3.10.28.20">
    <property type="entry name" value="Acetamidase/Formamidase-like domains"/>
    <property type="match status" value="1"/>
</dbReference>
<organism evidence="1 2">
    <name type="scientific">Sphaerochaeta pleomorpha (strain ATCC BAA-1885 / DSM 22778 / Grapes)</name>
    <dbReference type="NCBI Taxonomy" id="158190"/>
    <lineage>
        <taxon>Bacteria</taxon>
        <taxon>Pseudomonadati</taxon>
        <taxon>Spirochaetota</taxon>
        <taxon>Spirochaetia</taxon>
        <taxon>Spirochaetales</taxon>
        <taxon>Sphaerochaetaceae</taxon>
        <taxon>Sphaerochaeta</taxon>
    </lineage>
</organism>
<evidence type="ECO:0000313" key="2">
    <source>
        <dbReference type="Proteomes" id="UP000005632"/>
    </source>
</evidence>
<dbReference type="PROSITE" id="PS51257">
    <property type="entry name" value="PROKAR_LIPOPROTEIN"/>
    <property type="match status" value="1"/>
</dbReference>
<proteinExistence type="predicted"/>
<dbReference type="HOGENOM" id="CLU_533064_0_0_12"/>
<dbReference type="KEGG" id="sgp:SpiGrapes_3065"/>
<evidence type="ECO:0000313" key="1">
    <source>
        <dbReference type="EMBL" id="AEV30812.1"/>
    </source>
</evidence>
<accession>G8QYG5</accession>
<protein>
    <recommendedName>
        <fullName evidence="3">LPP20 lipoprotein</fullName>
    </recommendedName>
</protein>
<dbReference type="Proteomes" id="UP000005632">
    <property type="component" value="Chromosome"/>
</dbReference>
<evidence type="ECO:0008006" key="3">
    <source>
        <dbReference type="Google" id="ProtNLM"/>
    </source>
</evidence>
<reference evidence="1 2" key="1">
    <citation type="submission" date="2011-11" db="EMBL/GenBank/DDBJ databases">
        <title>Complete sequence of Spirochaeta sp. grapes.</title>
        <authorList>
            <consortium name="US DOE Joint Genome Institute"/>
            <person name="Lucas S."/>
            <person name="Han J."/>
            <person name="Lapidus A."/>
            <person name="Cheng J.-F."/>
            <person name="Goodwin L."/>
            <person name="Pitluck S."/>
            <person name="Peters L."/>
            <person name="Ovchinnikova G."/>
            <person name="Munk A.C."/>
            <person name="Detter J.C."/>
            <person name="Han C."/>
            <person name="Tapia R."/>
            <person name="Land M."/>
            <person name="Hauser L."/>
            <person name="Kyrpides N."/>
            <person name="Ivanova N."/>
            <person name="Pagani I."/>
            <person name="Ritalahtilisa K."/>
            <person name="Loeffler F."/>
            <person name="Woyke T."/>
        </authorList>
    </citation>
    <scope>NUCLEOTIDE SEQUENCE [LARGE SCALE GENOMIC DNA]</scope>
    <source>
        <strain evidence="2">ATCC BAA-1885 / DSM 22778 / Grapes</strain>
    </source>
</reference>
<keyword evidence="2" id="KW-1185">Reference proteome</keyword>
<dbReference type="EMBL" id="CP003155">
    <property type="protein sequence ID" value="AEV30812.1"/>
    <property type="molecule type" value="Genomic_DNA"/>
</dbReference>
<dbReference type="AlphaFoldDB" id="G8QYG5"/>
<name>G8QYG5_SPHPG</name>
<gene>
    <name evidence="1" type="ordered locus">SpiGrapes_3065</name>
</gene>
<sequence length="511" mass="58138">MDKNNLKKYRQVLPIACIVFAIVLILSSCTSVQELPPPLFQSINYPNEKYFVGSATVHGDNIGIDKESAKKQALLALASQIQTKITSYTTAISLHDDNHSSNSMESCISEELTQEFEEIQYIEELYSQATGQTTYAILNKDAWEGQKARKTLAAKQKADEILSSRYPDMQKAEEVTILKNARESLQSTIWGPCVEGMIDGKYRQYLTAIETRRDSLITQLVHSPYAYVSEGISKISLLDAKQIARTNLEEGLKTELIKESRTSWVQAEELIDLGKFLDQIDEYVSFHLLLLTDQISVFEGKESQQGNYQQFVTLDKKVWKQIQTEEKETLKKQVELELSSITEQQNFNETMQSFYRIQDVLSQYFMGPSIREHEQPEEQSYLQLIREKITSYLNVTGLEIQTEKEIEEGQYLTVSVHAVQSGRSLSFIPVELSICNADGNILFTDTKPLDIQESVTFTFLVPKKSDTENLTLYANLVTYPKIKTKSLVNIKKVGLVDKLRKMIFGNNQSAT</sequence>